<dbReference type="OrthoDB" id="11959at2157"/>
<evidence type="ECO:0000256" key="2">
    <source>
        <dbReference type="ARBA" id="ARBA00022741"/>
    </source>
</evidence>
<dbReference type="STRING" id="868131.MSWAN_1980"/>
<dbReference type="InterPro" id="IPR016677">
    <property type="entry name" value="UCP016817_carboligase"/>
</dbReference>
<reference evidence="6 7" key="1">
    <citation type="journal article" date="2014" name="Int. J. Syst. Evol. Microbiol.">
        <title>Methanobacterium paludis sp. nov. and a novel strain of Methanobacterium lacus isolated from northern peatlands.</title>
        <authorList>
            <person name="Cadillo-Quiroz H."/>
            <person name="Brauer S.L."/>
            <person name="Goodson N."/>
            <person name="Yavitt J.B."/>
            <person name="Zinder S.H."/>
        </authorList>
    </citation>
    <scope>NUCLEOTIDE SEQUENCE [LARGE SCALE GENOMIC DNA]</scope>
    <source>
        <strain evidence="7">DSM 25820 / JCM 18151 / SWAN1</strain>
    </source>
</reference>
<keyword evidence="1" id="KW-0436">Ligase</keyword>
<evidence type="ECO:0000313" key="6">
    <source>
        <dbReference type="EMBL" id="AEG18989.1"/>
    </source>
</evidence>
<dbReference type="InterPro" id="IPR003806">
    <property type="entry name" value="ATP-grasp_PylC-type"/>
</dbReference>
<evidence type="ECO:0000256" key="4">
    <source>
        <dbReference type="PROSITE-ProRule" id="PRU00409"/>
    </source>
</evidence>
<dbReference type="GeneID" id="10669496"/>
<evidence type="ECO:0000256" key="3">
    <source>
        <dbReference type="ARBA" id="ARBA00022840"/>
    </source>
</evidence>
<gene>
    <name evidence="6" type="ordered locus">MSWAN_1980</name>
</gene>
<dbReference type="SUPFAM" id="SSF56059">
    <property type="entry name" value="Glutathione synthetase ATP-binding domain-like"/>
    <property type="match status" value="1"/>
</dbReference>
<dbReference type="AlphaFoldDB" id="F6D6V1"/>
<organism evidence="6 7">
    <name type="scientific">Methanobacterium paludis (strain DSM 25820 / JCM 18151 / SWAN1)</name>
    <dbReference type="NCBI Taxonomy" id="868131"/>
    <lineage>
        <taxon>Archaea</taxon>
        <taxon>Methanobacteriati</taxon>
        <taxon>Methanobacteriota</taxon>
        <taxon>Methanomada group</taxon>
        <taxon>Methanobacteria</taxon>
        <taxon>Methanobacteriales</taxon>
        <taxon>Methanobacteriaceae</taxon>
        <taxon>Methanobacterium</taxon>
    </lineage>
</organism>
<dbReference type="Proteomes" id="UP000009231">
    <property type="component" value="Chromosome"/>
</dbReference>
<dbReference type="PROSITE" id="PS50975">
    <property type="entry name" value="ATP_GRASP"/>
    <property type="match status" value="1"/>
</dbReference>
<keyword evidence="3 4" id="KW-0067">ATP-binding</keyword>
<dbReference type="Pfam" id="PF02655">
    <property type="entry name" value="ATP-grasp_3"/>
    <property type="match status" value="1"/>
</dbReference>
<evidence type="ECO:0000259" key="5">
    <source>
        <dbReference type="PROSITE" id="PS50975"/>
    </source>
</evidence>
<dbReference type="InterPro" id="IPR011761">
    <property type="entry name" value="ATP-grasp"/>
</dbReference>
<dbReference type="PANTHER" id="PTHR43055:SF1">
    <property type="entry name" value="FORMATE-DEPENDENT PHOSPHORIBOSYLGLYCINAMIDE FORMYLTRANSFERASE"/>
    <property type="match status" value="1"/>
</dbReference>
<dbReference type="GO" id="GO:0005524">
    <property type="term" value="F:ATP binding"/>
    <property type="evidence" value="ECO:0007669"/>
    <property type="project" value="UniProtKB-UniRule"/>
</dbReference>
<feature type="domain" description="ATP-grasp" evidence="5">
    <location>
        <begin position="112"/>
        <end position="292"/>
    </location>
</feature>
<dbReference type="RefSeq" id="WP_013826488.1">
    <property type="nucleotide sequence ID" value="NC_015574.1"/>
</dbReference>
<accession>F6D6V1</accession>
<keyword evidence="7" id="KW-1185">Reference proteome</keyword>
<dbReference type="PANTHER" id="PTHR43055">
    <property type="entry name" value="FORMATE-DEPENDENT PHOSPHORIBOSYLGLYCINAMIDE FORMYLTRANSFERASE"/>
    <property type="match status" value="1"/>
</dbReference>
<dbReference type="eggNOG" id="arCOG01595">
    <property type="taxonomic scope" value="Archaea"/>
</dbReference>
<dbReference type="Gene3D" id="3.30.470.20">
    <property type="entry name" value="ATP-grasp fold, B domain"/>
    <property type="match status" value="1"/>
</dbReference>
<evidence type="ECO:0000313" key="7">
    <source>
        <dbReference type="Proteomes" id="UP000009231"/>
    </source>
</evidence>
<dbReference type="PIRSF" id="PIRSF016817">
    <property type="entry name" value="UCP016817_carboligase"/>
    <property type="match status" value="1"/>
</dbReference>
<evidence type="ECO:0000256" key="1">
    <source>
        <dbReference type="ARBA" id="ARBA00022598"/>
    </source>
</evidence>
<sequence>MEKALVVGANTRPVACSLKKLGYTVYSVDYFCTKDLMQCSDYRNCVLSQKPYKSCGRFVQGFNSVALRDLAKDFITETDFIICTSGASPENFPKNKIIGNKDVGSVEDKYKLYKKLEGKFKLPETHIVHDLNEAYEIASEFKDKKFLLKPLSGSGGIGIRNLEDRDITFPLNEAILQEIVEGESLSASVLSGGHEARTILTSRQIIGRGLGQIEPYGYCGNIAPSTDDLGTSEIAEGVVNSLNLVGSNGVDMIRSGDDIYVIEVNPRFQGTFECAEAALGINMVEAHIKACQGELLEVSTPKKFAVKMIVFAKERSIVGNLDFEGVYDIPHKNVIIEKGEPVATVVTSNKVLEDAVYSAKMIVGKVYKALRSFSL</sequence>
<dbReference type="GO" id="GO:0005829">
    <property type="term" value="C:cytosol"/>
    <property type="evidence" value="ECO:0007669"/>
    <property type="project" value="TreeGrafter"/>
</dbReference>
<dbReference type="GO" id="GO:0046872">
    <property type="term" value="F:metal ion binding"/>
    <property type="evidence" value="ECO:0007669"/>
    <property type="project" value="InterPro"/>
</dbReference>
<proteinExistence type="predicted"/>
<dbReference type="GO" id="GO:0016874">
    <property type="term" value="F:ligase activity"/>
    <property type="evidence" value="ECO:0007669"/>
    <property type="project" value="UniProtKB-KW"/>
</dbReference>
<dbReference type="HOGENOM" id="CLU_057102_0_0_2"/>
<dbReference type="KEGG" id="mew:MSWAN_1980"/>
<dbReference type="EMBL" id="CP002772">
    <property type="protein sequence ID" value="AEG18989.1"/>
    <property type="molecule type" value="Genomic_DNA"/>
</dbReference>
<keyword evidence="2 4" id="KW-0547">Nucleotide-binding</keyword>
<name>F6D6V1_METPW</name>
<protein>
    <submittedName>
        <fullName evidence="6">ATP-grasp fold domain protein, DUF201-type</fullName>
    </submittedName>
</protein>